<dbReference type="GO" id="GO:0016887">
    <property type="term" value="F:ATP hydrolysis activity"/>
    <property type="evidence" value="ECO:0007669"/>
    <property type="project" value="InterPro"/>
</dbReference>
<dbReference type="VEuPathDB" id="AmoebaDB:NF0023810"/>
<keyword evidence="6 9" id="KW-1133">Transmembrane helix</keyword>
<evidence type="ECO:0000256" key="3">
    <source>
        <dbReference type="ARBA" id="ARBA00022692"/>
    </source>
</evidence>
<keyword evidence="7 9" id="KW-0472">Membrane</keyword>
<dbReference type="PANTHER" id="PTHR43394:SF1">
    <property type="entry name" value="ATP-BINDING CASSETTE SUB-FAMILY B MEMBER 10, MITOCHONDRIAL"/>
    <property type="match status" value="1"/>
</dbReference>
<dbReference type="OrthoDB" id="6500128at2759"/>
<dbReference type="InterPro" id="IPR017871">
    <property type="entry name" value="ABC_transporter-like_CS"/>
</dbReference>
<keyword evidence="4" id="KW-0547">Nucleotide-binding</keyword>
<evidence type="ECO:0000256" key="6">
    <source>
        <dbReference type="ARBA" id="ARBA00022989"/>
    </source>
</evidence>
<evidence type="ECO:0000256" key="7">
    <source>
        <dbReference type="ARBA" id="ARBA00023136"/>
    </source>
</evidence>
<feature type="domain" description="ABC transporter" evidence="10">
    <location>
        <begin position="456"/>
        <end position="695"/>
    </location>
</feature>
<dbReference type="InterPro" id="IPR027417">
    <property type="entry name" value="P-loop_NTPase"/>
</dbReference>
<dbReference type="CDD" id="cd03249">
    <property type="entry name" value="ABC_MTABC3_MDL1_MDL2"/>
    <property type="match status" value="1"/>
</dbReference>
<evidence type="ECO:0000256" key="1">
    <source>
        <dbReference type="ARBA" id="ARBA00004448"/>
    </source>
</evidence>
<dbReference type="CDD" id="cd18573">
    <property type="entry name" value="ABC_6TM_ABCB10_like"/>
    <property type="match status" value="1"/>
</dbReference>
<dbReference type="Pfam" id="PF00005">
    <property type="entry name" value="ABC_tran"/>
    <property type="match status" value="1"/>
</dbReference>
<dbReference type="VEuPathDB" id="AmoebaDB:FDP41_005578"/>
<dbReference type="GeneID" id="68112796"/>
<evidence type="ECO:0000313" key="12">
    <source>
        <dbReference type="EMBL" id="KAF0975584.1"/>
    </source>
</evidence>
<dbReference type="PROSITE" id="PS50893">
    <property type="entry name" value="ABC_TRANSPORTER_2"/>
    <property type="match status" value="1"/>
</dbReference>
<evidence type="ECO:0000256" key="9">
    <source>
        <dbReference type="SAM" id="Phobius"/>
    </source>
</evidence>
<dbReference type="GO" id="GO:0005524">
    <property type="term" value="F:ATP binding"/>
    <property type="evidence" value="ECO:0007669"/>
    <property type="project" value="UniProtKB-KW"/>
</dbReference>
<keyword evidence="13" id="KW-1185">Reference proteome</keyword>
<dbReference type="VEuPathDB" id="AmoebaDB:NfTy_067280"/>
<dbReference type="PROSITE" id="PS00211">
    <property type="entry name" value="ABC_TRANSPORTER_1"/>
    <property type="match status" value="1"/>
</dbReference>
<sequence>MIRFVSASKKCCRGLQQEGFRSIKNINNRFSITNSFCGKSFGRIDVNYEWSNKQMFGRMMTDSSAFYSTNFKSCANIDHKLDKKVDHNENVSLSNKESHSQSISEGQALSDQSKKTPSLSVIKKLINLAKPESKLLAIGLACLAVSAAVSLIMPIGIGRLVDTLSLPPEQAMNQLKLIGYGLTGMFVVSGAAVIGRYAAVQTAGQKIQKRLRKKLFDSYMRQDIEFFDKTKTGELVNRLSTDVEVVSETITHTIISGVRSLVEATGGIILLCVLSFKLTGVAVSIFPLLGIGAVVYGKYVKKLSKNYLDELAKATAFAQERISNIRTVRLFSAEKKEVKNYEEKIDHVFKSGRQLGIARGVFYSAVNFGANMSMLAVLALGGFDVINGVLTVGQLTSFLLYSIYVGVSFTNLSQVYGDVMKAMGSSERIFELMHQKPHIEFSRDHGKRLEQVIGAISFENVTFSYPQRREVQVLKNFNLQIKPGDVVACVGASGSGKSTILALLSRFYDVDQGKITIDGVDIRELDATWLRTHIGVVSQDPVLFDMSIEDNIRYGIPEGVEVTKEQIIEAAKKSNCHEFIMSFPDGYATKIGERGSALSGGQRQRISICRAILLNPKILALDEATSALDSESEHLVSKALEEVMADRTVIIIAHRLSTIKNANYVVVLDEGMIKEVGTHEELLQNDKDGIYHRLVTRQIVAMKN</sequence>
<dbReference type="GO" id="GO:0005743">
    <property type="term" value="C:mitochondrial inner membrane"/>
    <property type="evidence" value="ECO:0007669"/>
    <property type="project" value="UniProtKB-SubCell"/>
</dbReference>
<dbReference type="InterPro" id="IPR039421">
    <property type="entry name" value="Type_1_exporter"/>
</dbReference>
<gene>
    <name evidence="12" type="ORF">FDP41_005578</name>
</gene>
<dbReference type="FunFam" id="1.20.1560.10:FF:000058">
    <property type="entry name" value="ABC transporter B family member 25"/>
    <property type="match status" value="1"/>
</dbReference>
<organism evidence="12 13">
    <name type="scientific">Naegleria fowleri</name>
    <name type="common">Brain eating amoeba</name>
    <dbReference type="NCBI Taxonomy" id="5763"/>
    <lineage>
        <taxon>Eukaryota</taxon>
        <taxon>Discoba</taxon>
        <taxon>Heterolobosea</taxon>
        <taxon>Tetramitia</taxon>
        <taxon>Eutetramitia</taxon>
        <taxon>Vahlkampfiidae</taxon>
        <taxon>Naegleria</taxon>
    </lineage>
</organism>
<feature type="transmembrane region" description="Helical" evidence="9">
    <location>
        <begin position="361"/>
        <end position="386"/>
    </location>
</feature>
<evidence type="ECO:0000256" key="5">
    <source>
        <dbReference type="ARBA" id="ARBA00022840"/>
    </source>
</evidence>
<evidence type="ECO:0000256" key="4">
    <source>
        <dbReference type="ARBA" id="ARBA00022741"/>
    </source>
</evidence>
<dbReference type="Gene3D" id="1.20.1560.10">
    <property type="entry name" value="ABC transporter type 1, transmembrane domain"/>
    <property type="match status" value="1"/>
</dbReference>
<feature type="transmembrane region" description="Helical" evidence="9">
    <location>
        <begin position="398"/>
        <end position="417"/>
    </location>
</feature>
<keyword evidence="2" id="KW-0813">Transport</keyword>
<dbReference type="GO" id="GO:0015421">
    <property type="term" value="F:ABC-type oligopeptide transporter activity"/>
    <property type="evidence" value="ECO:0007669"/>
    <property type="project" value="TreeGrafter"/>
</dbReference>
<dbReference type="SUPFAM" id="SSF52540">
    <property type="entry name" value="P-loop containing nucleoside triphosphate hydrolases"/>
    <property type="match status" value="1"/>
</dbReference>
<dbReference type="RefSeq" id="XP_044560297.1">
    <property type="nucleotide sequence ID" value="XM_044709117.1"/>
</dbReference>
<dbReference type="PROSITE" id="PS50929">
    <property type="entry name" value="ABC_TM1F"/>
    <property type="match status" value="1"/>
</dbReference>
<reference evidence="12 13" key="1">
    <citation type="journal article" date="2019" name="Sci. Rep.">
        <title>Nanopore sequencing improves the draft genome of the human pathogenic amoeba Naegleria fowleri.</title>
        <authorList>
            <person name="Liechti N."/>
            <person name="Schurch N."/>
            <person name="Bruggmann R."/>
            <person name="Wittwer M."/>
        </authorList>
    </citation>
    <scope>NUCLEOTIDE SEQUENCE [LARGE SCALE GENOMIC DNA]</scope>
    <source>
        <strain evidence="12 13">ATCC 30894</strain>
    </source>
</reference>
<dbReference type="SMART" id="SM00382">
    <property type="entry name" value="AAA"/>
    <property type="match status" value="1"/>
</dbReference>
<evidence type="ECO:0000256" key="2">
    <source>
        <dbReference type="ARBA" id="ARBA00022448"/>
    </source>
</evidence>
<keyword evidence="3 9" id="KW-0812">Transmembrane</keyword>
<dbReference type="AlphaFoldDB" id="A0A6A5BNC7"/>
<dbReference type="Proteomes" id="UP000444721">
    <property type="component" value="Unassembled WGS sequence"/>
</dbReference>
<dbReference type="InterPro" id="IPR003593">
    <property type="entry name" value="AAA+_ATPase"/>
</dbReference>
<name>A0A6A5BNC7_NAEFO</name>
<feature type="region of interest" description="Disordered" evidence="8">
    <location>
        <begin position="91"/>
        <end position="111"/>
    </location>
</feature>
<evidence type="ECO:0000313" key="13">
    <source>
        <dbReference type="Proteomes" id="UP000444721"/>
    </source>
</evidence>
<dbReference type="PANTHER" id="PTHR43394">
    <property type="entry name" value="ATP-DEPENDENT PERMEASE MDL1, MITOCHONDRIAL"/>
    <property type="match status" value="1"/>
</dbReference>
<accession>A0A6A5BNC7</accession>
<dbReference type="SUPFAM" id="SSF90123">
    <property type="entry name" value="ABC transporter transmembrane region"/>
    <property type="match status" value="1"/>
</dbReference>
<comment type="caution">
    <text evidence="12">The sequence shown here is derived from an EMBL/GenBank/DDBJ whole genome shotgun (WGS) entry which is preliminary data.</text>
</comment>
<dbReference type="OMA" id="MTWLGER"/>
<proteinExistence type="predicted"/>
<dbReference type="InterPro" id="IPR011527">
    <property type="entry name" value="ABC1_TM_dom"/>
</dbReference>
<feature type="transmembrane region" description="Helical" evidence="9">
    <location>
        <begin position="177"/>
        <end position="199"/>
    </location>
</feature>
<dbReference type="FunFam" id="3.40.50.300:FF:000403">
    <property type="entry name" value="ATP-binding cassette sub-family B member 8, mitochondrial"/>
    <property type="match status" value="1"/>
</dbReference>
<dbReference type="GO" id="GO:0090374">
    <property type="term" value="P:oligopeptide export from mitochondrion"/>
    <property type="evidence" value="ECO:0007669"/>
    <property type="project" value="TreeGrafter"/>
</dbReference>
<comment type="subcellular location">
    <subcellularLocation>
        <location evidence="1">Mitochondrion inner membrane</location>
        <topology evidence="1">Multi-pass membrane protein</topology>
    </subcellularLocation>
</comment>
<evidence type="ECO:0000259" key="10">
    <source>
        <dbReference type="PROSITE" id="PS50893"/>
    </source>
</evidence>
<dbReference type="EMBL" id="VFQX01000044">
    <property type="protein sequence ID" value="KAF0975584.1"/>
    <property type="molecule type" value="Genomic_DNA"/>
</dbReference>
<dbReference type="InterPro" id="IPR036640">
    <property type="entry name" value="ABC1_TM_sf"/>
</dbReference>
<dbReference type="Pfam" id="PF00664">
    <property type="entry name" value="ABC_membrane"/>
    <property type="match status" value="1"/>
</dbReference>
<feature type="transmembrane region" description="Helical" evidence="9">
    <location>
        <begin position="135"/>
        <end position="157"/>
    </location>
</feature>
<evidence type="ECO:0000259" key="11">
    <source>
        <dbReference type="PROSITE" id="PS50929"/>
    </source>
</evidence>
<dbReference type="InterPro" id="IPR003439">
    <property type="entry name" value="ABC_transporter-like_ATP-bd"/>
</dbReference>
<feature type="transmembrane region" description="Helical" evidence="9">
    <location>
        <begin position="268"/>
        <end position="296"/>
    </location>
</feature>
<keyword evidence="5" id="KW-0067">ATP-binding</keyword>
<feature type="domain" description="ABC transmembrane type-1" evidence="11">
    <location>
        <begin position="137"/>
        <end position="421"/>
    </location>
</feature>
<dbReference type="Gene3D" id="3.40.50.300">
    <property type="entry name" value="P-loop containing nucleotide triphosphate hydrolases"/>
    <property type="match status" value="1"/>
</dbReference>
<dbReference type="PIRSF" id="PIRSF002773">
    <property type="entry name" value="ABC_prm/ATPase_B"/>
    <property type="match status" value="1"/>
</dbReference>
<protein>
    <submittedName>
        <fullName evidence="12">Uncharacterized protein</fullName>
    </submittedName>
</protein>
<evidence type="ECO:0000256" key="8">
    <source>
        <dbReference type="SAM" id="MobiDB-lite"/>
    </source>
</evidence>